<keyword evidence="2" id="KW-0732">Signal</keyword>
<reference evidence="3 4" key="1">
    <citation type="submission" date="2024-01" db="EMBL/GenBank/DDBJ databases">
        <title>A draft genome for a cacao thread blight-causing isolate of Paramarasmius palmivorus.</title>
        <authorList>
            <person name="Baruah I.K."/>
            <person name="Bukari Y."/>
            <person name="Amoako-Attah I."/>
            <person name="Meinhardt L.W."/>
            <person name="Bailey B.A."/>
            <person name="Cohen S.P."/>
        </authorList>
    </citation>
    <scope>NUCLEOTIDE SEQUENCE [LARGE SCALE GENOMIC DNA]</scope>
    <source>
        <strain evidence="3 4">GH-12</strain>
    </source>
</reference>
<accession>A0AAW0CC93</accession>
<feature type="signal peptide" evidence="2">
    <location>
        <begin position="1"/>
        <end position="19"/>
    </location>
</feature>
<keyword evidence="1" id="KW-0812">Transmembrane</keyword>
<proteinExistence type="predicted"/>
<evidence type="ECO:0000256" key="1">
    <source>
        <dbReference type="SAM" id="Phobius"/>
    </source>
</evidence>
<feature type="transmembrane region" description="Helical" evidence="1">
    <location>
        <begin position="119"/>
        <end position="139"/>
    </location>
</feature>
<feature type="transmembrane region" description="Helical" evidence="1">
    <location>
        <begin position="159"/>
        <end position="177"/>
    </location>
</feature>
<evidence type="ECO:0000313" key="3">
    <source>
        <dbReference type="EMBL" id="KAK7037663.1"/>
    </source>
</evidence>
<evidence type="ECO:0000313" key="4">
    <source>
        <dbReference type="Proteomes" id="UP001383192"/>
    </source>
</evidence>
<keyword evidence="1" id="KW-0472">Membrane</keyword>
<gene>
    <name evidence="3" type="ORF">VNI00_010886</name>
</gene>
<feature type="chain" id="PRO_5043788126" evidence="2">
    <location>
        <begin position="20"/>
        <end position="178"/>
    </location>
</feature>
<sequence>MFRCLYIALLAVPIAFAGAEPVNDRRQLDSMVSQVTGGAASVFSQATEGAASMFSEGTQGAASLFSEATQDAGSAFTQGTAAAGSLFSEGTDAVAGVVTTVVSAGASIFTVVTSNGGEAITLAGSVATGAGAAITSFAGHQYTALVNAGTKVPLNGAPIAASLITMVGGVVVGAALVL</sequence>
<protein>
    <submittedName>
        <fullName evidence="3">Uncharacterized protein</fullName>
    </submittedName>
</protein>
<keyword evidence="4" id="KW-1185">Reference proteome</keyword>
<dbReference type="EMBL" id="JAYKXP010000045">
    <property type="protein sequence ID" value="KAK7037663.1"/>
    <property type="molecule type" value="Genomic_DNA"/>
</dbReference>
<evidence type="ECO:0000256" key="2">
    <source>
        <dbReference type="SAM" id="SignalP"/>
    </source>
</evidence>
<organism evidence="3 4">
    <name type="scientific">Paramarasmius palmivorus</name>
    <dbReference type="NCBI Taxonomy" id="297713"/>
    <lineage>
        <taxon>Eukaryota</taxon>
        <taxon>Fungi</taxon>
        <taxon>Dikarya</taxon>
        <taxon>Basidiomycota</taxon>
        <taxon>Agaricomycotina</taxon>
        <taxon>Agaricomycetes</taxon>
        <taxon>Agaricomycetidae</taxon>
        <taxon>Agaricales</taxon>
        <taxon>Marasmiineae</taxon>
        <taxon>Marasmiaceae</taxon>
        <taxon>Paramarasmius</taxon>
    </lineage>
</organism>
<keyword evidence="1" id="KW-1133">Transmembrane helix</keyword>
<dbReference type="Proteomes" id="UP001383192">
    <property type="component" value="Unassembled WGS sequence"/>
</dbReference>
<feature type="transmembrane region" description="Helical" evidence="1">
    <location>
        <begin position="93"/>
        <end position="112"/>
    </location>
</feature>
<dbReference type="AlphaFoldDB" id="A0AAW0CC93"/>
<name>A0AAW0CC93_9AGAR</name>
<comment type="caution">
    <text evidence="3">The sequence shown here is derived from an EMBL/GenBank/DDBJ whole genome shotgun (WGS) entry which is preliminary data.</text>
</comment>